<dbReference type="PROSITE" id="PS50932">
    <property type="entry name" value="HTH_LACI_2"/>
    <property type="match status" value="1"/>
</dbReference>
<evidence type="ECO:0000313" key="6">
    <source>
        <dbReference type="Proteomes" id="UP000199475"/>
    </source>
</evidence>
<dbReference type="GO" id="GO:0000976">
    <property type="term" value="F:transcription cis-regulatory region binding"/>
    <property type="evidence" value="ECO:0007669"/>
    <property type="project" value="TreeGrafter"/>
</dbReference>
<dbReference type="SUPFAM" id="SSF53822">
    <property type="entry name" value="Periplasmic binding protein-like I"/>
    <property type="match status" value="1"/>
</dbReference>
<reference evidence="5 6" key="1">
    <citation type="submission" date="2016-10" db="EMBL/GenBank/DDBJ databases">
        <authorList>
            <person name="de Groot N.N."/>
        </authorList>
    </citation>
    <scope>NUCLEOTIDE SEQUENCE [LARGE SCALE GENOMIC DNA]</scope>
    <source>
        <strain evidence="5 6">CGMCC 1.9159</strain>
    </source>
</reference>
<dbReference type="InterPro" id="IPR000843">
    <property type="entry name" value="HTH_LacI"/>
</dbReference>
<name>A0A1G9LTX1_9ACTN</name>
<proteinExistence type="predicted"/>
<dbReference type="InterPro" id="IPR046335">
    <property type="entry name" value="LacI/GalR-like_sensor"/>
</dbReference>
<evidence type="ECO:0000256" key="1">
    <source>
        <dbReference type="ARBA" id="ARBA00023015"/>
    </source>
</evidence>
<dbReference type="SMART" id="SM00354">
    <property type="entry name" value="HTH_LACI"/>
    <property type="match status" value="1"/>
</dbReference>
<dbReference type="PANTHER" id="PTHR30146">
    <property type="entry name" value="LACI-RELATED TRANSCRIPTIONAL REPRESSOR"/>
    <property type="match status" value="1"/>
</dbReference>
<dbReference type="PANTHER" id="PTHR30146:SF154">
    <property type="entry name" value="TRANSCRIPTION REGULATOR, MEMBER OF GALR FAMILY"/>
    <property type="match status" value="1"/>
</dbReference>
<sequence>MEQAGDSGRPRRTLQSVADAVGLSVNTVSRALNDKSGVSEKTRRLIKAEAERIGYVPNVHARSLVLGLRKTIGVILTDLANPFFNDLVSEIENQAIAAGYTLLLLLSDEDPERERTAVNTALSAGVDGIIGVPVQGPTNPWSAVVNAHIPLVLVARELPGFQVDLYSTDNVAGRRMTTETVLRSGAKDIVLIEEDLKISTVAHRIEGFRSAVEAEGLRFHPDQVSMVPSRRTRRGASLWRGEDAYRVARDLLETGRTPDAFLAGNDYFALGLYAALRERRIRVPEDVLVIGWGDYPFSRFLDPPLTTLRLPAVETARRATSRLLALIDGSATAEVVEQYLAPELVHRASTNH</sequence>
<dbReference type="Gene3D" id="1.10.260.40">
    <property type="entry name" value="lambda repressor-like DNA-binding domains"/>
    <property type="match status" value="1"/>
</dbReference>
<dbReference type="OrthoDB" id="9785139at2"/>
<dbReference type="SUPFAM" id="SSF47413">
    <property type="entry name" value="lambda repressor-like DNA-binding domains"/>
    <property type="match status" value="1"/>
</dbReference>
<gene>
    <name evidence="5" type="ORF">SAMN04488242_2335</name>
</gene>
<evidence type="ECO:0000256" key="2">
    <source>
        <dbReference type="ARBA" id="ARBA00023125"/>
    </source>
</evidence>
<organism evidence="5 6">
    <name type="scientific">Tessaracoccus oleiagri</name>
    <dbReference type="NCBI Taxonomy" id="686624"/>
    <lineage>
        <taxon>Bacteria</taxon>
        <taxon>Bacillati</taxon>
        <taxon>Actinomycetota</taxon>
        <taxon>Actinomycetes</taxon>
        <taxon>Propionibacteriales</taxon>
        <taxon>Propionibacteriaceae</taxon>
        <taxon>Tessaracoccus</taxon>
    </lineage>
</organism>
<dbReference type="GO" id="GO:0003700">
    <property type="term" value="F:DNA-binding transcription factor activity"/>
    <property type="evidence" value="ECO:0007669"/>
    <property type="project" value="TreeGrafter"/>
</dbReference>
<dbReference type="RefSeq" id="WP_093252367.1">
    <property type="nucleotide sequence ID" value="NZ_FNGP01000004.1"/>
</dbReference>
<dbReference type="CDD" id="cd06267">
    <property type="entry name" value="PBP1_LacI_sugar_binding-like"/>
    <property type="match status" value="1"/>
</dbReference>
<dbReference type="Pfam" id="PF00356">
    <property type="entry name" value="LacI"/>
    <property type="match status" value="1"/>
</dbReference>
<dbReference type="InterPro" id="IPR010982">
    <property type="entry name" value="Lambda_DNA-bd_dom_sf"/>
</dbReference>
<dbReference type="InterPro" id="IPR028082">
    <property type="entry name" value="Peripla_BP_I"/>
</dbReference>
<feature type="domain" description="HTH lacI-type" evidence="4">
    <location>
        <begin position="12"/>
        <end position="66"/>
    </location>
</feature>
<keyword evidence="1" id="KW-0805">Transcription regulation</keyword>
<dbReference type="CDD" id="cd01392">
    <property type="entry name" value="HTH_LacI"/>
    <property type="match status" value="1"/>
</dbReference>
<evidence type="ECO:0000256" key="3">
    <source>
        <dbReference type="ARBA" id="ARBA00023163"/>
    </source>
</evidence>
<dbReference type="Pfam" id="PF13377">
    <property type="entry name" value="Peripla_BP_3"/>
    <property type="match status" value="1"/>
</dbReference>
<protein>
    <submittedName>
        <fullName evidence="5">Transcriptional regulator, LacI family</fullName>
    </submittedName>
</protein>
<evidence type="ECO:0000313" key="5">
    <source>
        <dbReference type="EMBL" id="SDL65552.1"/>
    </source>
</evidence>
<evidence type="ECO:0000259" key="4">
    <source>
        <dbReference type="PROSITE" id="PS50932"/>
    </source>
</evidence>
<dbReference type="Gene3D" id="3.40.50.2300">
    <property type="match status" value="2"/>
</dbReference>
<dbReference type="STRING" id="686624.SAMN04488242_2335"/>
<keyword evidence="6" id="KW-1185">Reference proteome</keyword>
<dbReference type="AlphaFoldDB" id="A0A1G9LTX1"/>
<accession>A0A1G9LTX1</accession>
<keyword evidence="2" id="KW-0238">DNA-binding</keyword>
<dbReference type="Proteomes" id="UP000199475">
    <property type="component" value="Unassembled WGS sequence"/>
</dbReference>
<keyword evidence="3" id="KW-0804">Transcription</keyword>
<dbReference type="EMBL" id="FNGP01000004">
    <property type="protein sequence ID" value="SDL65552.1"/>
    <property type="molecule type" value="Genomic_DNA"/>
</dbReference>